<sequence>MTRSLFQTVVIAALTYGLLILITLVTATTSSVDYGSGRCSQLPVGKYVCEKATVNTSTQTVTNCTHNNTVTVNCSPIAGVVCDGKVFDGLTYAFTREEFCHYSNGYSFQVALSLSVFLGMFGADRFYLGYPALGLLKLSTFGFFMVGQLLDVILIATQVVGPADGSFYQMNYYGPRLSPVRADSQTKIKASN</sequence>
<evidence type="ECO:0000256" key="6">
    <source>
        <dbReference type="ARBA" id="ARBA00023136"/>
    </source>
</evidence>
<evidence type="ECO:0000256" key="8">
    <source>
        <dbReference type="SAM" id="Phobius"/>
    </source>
</evidence>
<proteinExistence type="inferred from homology"/>
<dbReference type="OrthoDB" id="5804096at2759"/>
<evidence type="ECO:0000313" key="11">
    <source>
        <dbReference type="Proteomes" id="UP000009022"/>
    </source>
</evidence>
<evidence type="ECO:0000256" key="2">
    <source>
        <dbReference type="ARBA" id="ARBA00008284"/>
    </source>
</evidence>
<dbReference type="PhylomeDB" id="B3RSU2"/>
<evidence type="ECO:0000256" key="4">
    <source>
        <dbReference type="ARBA" id="ARBA00022729"/>
    </source>
</evidence>
<dbReference type="PANTHER" id="PTHR21016">
    <property type="entry name" value="BETA-AMYLOID BINDING PROTEIN-RELATED"/>
    <property type="match status" value="1"/>
</dbReference>
<dbReference type="CTD" id="6751795"/>
<dbReference type="Proteomes" id="UP000009022">
    <property type="component" value="Unassembled WGS sequence"/>
</dbReference>
<keyword evidence="4" id="KW-0732">Signal</keyword>
<organism evidence="10 11">
    <name type="scientific">Trichoplax adhaerens</name>
    <name type="common">Trichoplax reptans</name>
    <dbReference type="NCBI Taxonomy" id="10228"/>
    <lineage>
        <taxon>Eukaryota</taxon>
        <taxon>Metazoa</taxon>
        <taxon>Placozoa</taxon>
        <taxon>Uniplacotomia</taxon>
        <taxon>Trichoplacea</taxon>
        <taxon>Trichoplacidae</taxon>
        <taxon>Trichoplax</taxon>
    </lineage>
</organism>
<gene>
    <name evidence="10" type="ORF">TRIADDRAFT_22634</name>
</gene>
<evidence type="ECO:0000313" key="10">
    <source>
        <dbReference type="EMBL" id="EDV27104.1"/>
    </source>
</evidence>
<evidence type="ECO:0000256" key="5">
    <source>
        <dbReference type="ARBA" id="ARBA00022989"/>
    </source>
</evidence>
<evidence type="ECO:0000256" key="1">
    <source>
        <dbReference type="ARBA" id="ARBA00004141"/>
    </source>
</evidence>
<dbReference type="OMA" id="VNCTNHT"/>
<evidence type="ECO:0000259" key="9">
    <source>
        <dbReference type="Pfam" id="PF05154"/>
    </source>
</evidence>
<protein>
    <recommendedName>
        <fullName evidence="9">TM2 domain-containing protein</fullName>
    </recommendedName>
</protein>
<keyword evidence="3 8" id="KW-0812">Transmembrane</keyword>
<dbReference type="RefSeq" id="XP_002111100.1">
    <property type="nucleotide sequence ID" value="XM_002111064.1"/>
</dbReference>
<dbReference type="HOGENOM" id="CLU_110523_0_0_1"/>
<comment type="similarity">
    <text evidence="2">Belongs to the TM2 family.</text>
</comment>
<reference evidence="10 11" key="1">
    <citation type="journal article" date="2008" name="Nature">
        <title>The Trichoplax genome and the nature of placozoans.</title>
        <authorList>
            <person name="Srivastava M."/>
            <person name="Begovic E."/>
            <person name="Chapman J."/>
            <person name="Putnam N.H."/>
            <person name="Hellsten U."/>
            <person name="Kawashima T."/>
            <person name="Kuo A."/>
            <person name="Mitros T."/>
            <person name="Salamov A."/>
            <person name="Carpenter M.L."/>
            <person name="Signorovitch A.Y."/>
            <person name="Moreno M.A."/>
            <person name="Kamm K."/>
            <person name="Grimwood J."/>
            <person name="Schmutz J."/>
            <person name="Shapiro H."/>
            <person name="Grigoriev I.V."/>
            <person name="Buss L.W."/>
            <person name="Schierwater B."/>
            <person name="Dellaporta S.L."/>
            <person name="Rokhsar D.S."/>
        </authorList>
    </citation>
    <scope>NUCLEOTIDE SEQUENCE [LARGE SCALE GENOMIC DNA]</scope>
    <source>
        <strain evidence="10 11">Grell-BS-1999</strain>
    </source>
</reference>
<dbReference type="STRING" id="10228.B3RSU2"/>
<dbReference type="Pfam" id="PF05154">
    <property type="entry name" value="TM2"/>
    <property type="match status" value="1"/>
</dbReference>
<evidence type="ECO:0000256" key="3">
    <source>
        <dbReference type="ARBA" id="ARBA00022692"/>
    </source>
</evidence>
<keyword evidence="5 8" id="KW-1133">Transmembrane helix</keyword>
<name>B3RSU2_TRIAD</name>
<dbReference type="GeneID" id="6751795"/>
<dbReference type="EMBL" id="DS985243">
    <property type="protein sequence ID" value="EDV27104.1"/>
    <property type="molecule type" value="Genomic_DNA"/>
</dbReference>
<dbReference type="GO" id="GO:0016020">
    <property type="term" value="C:membrane"/>
    <property type="evidence" value="ECO:0007669"/>
    <property type="project" value="UniProtKB-SubCell"/>
</dbReference>
<dbReference type="KEGG" id="tad:TRIADDRAFT_22634"/>
<keyword evidence="6 8" id="KW-0472">Membrane</keyword>
<dbReference type="AlphaFoldDB" id="B3RSU2"/>
<dbReference type="InParanoid" id="B3RSU2"/>
<feature type="transmembrane region" description="Helical" evidence="8">
    <location>
        <begin position="106"/>
        <end position="128"/>
    </location>
</feature>
<dbReference type="eggNOG" id="KOG4272">
    <property type="taxonomic scope" value="Eukaryota"/>
</dbReference>
<feature type="transmembrane region" description="Helical" evidence="8">
    <location>
        <begin position="140"/>
        <end position="160"/>
    </location>
</feature>
<keyword evidence="7" id="KW-0325">Glycoprotein</keyword>
<dbReference type="InterPro" id="IPR050932">
    <property type="entry name" value="TM2D1-3-like"/>
</dbReference>
<keyword evidence="11" id="KW-1185">Reference proteome</keyword>
<comment type="subcellular location">
    <subcellularLocation>
        <location evidence="1">Membrane</location>
        <topology evidence="1">Multi-pass membrane protein</topology>
    </subcellularLocation>
</comment>
<dbReference type="FunCoup" id="B3RSU2">
    <property type="interactions" value="1356"/>
</dbReference>
<dbReference type="InterPro" id="IPR007829">
    <property type="entry name" value="TM2"/>
</dbReference>
<feature type="domain" description="TM2" evidence="9">
    <location>
        <begin position="105"/>
        <end position="153"/>
    </location>
</feature>
<accession>B3RSU2</accession>
<evidence type="ECO:0000256" key="7">
    <source>
        <dbReference type="ARBA" id="ARBA00023180"/>
    </source>
</evidence>
<dbReference type="PANTHER" id="PTHR21016:SF1">
    <property type="entry name" value="TM2 DOMAIN-CONTAINING PROTEIN 1"/>
    <property type="match status" value="1"/>
</dbReference>